<feature type="domain" description="HTH bat-type" evidence="1">
    <location>
        <begin position="158"/>
        <end position="206"/>
    </location>
</feature>
<proteinExistence type="predicted"/>
<gene>
    <name evidence="2" type="ORF">METZ01_LOCUS108603</name>
</gene>
<dbReference type="InterPro" id="IPR007050">
    <property type="entry name" value="HTH_bacterioopsin"/>
</dbReference>
<reference evidence="2" key="1">
    <citation type="submission" date="2018-05" db="EMBL/GenBank/DDBJ databases">
        <authorList>
            <person name="Lanie J.A."/>
            <person name="Ng W.-L."/>
            <person name="Kazmierczak K.M."/>
            <person name="Andrzejewski T.M."/>
            <person name="Davidsen T.M."/>
            <person name="Wayne K.J."/>
            <person name="Tettelin H."/>
            <person name="Glass J.I."/>
            <person name="Rusch D."/>
            <person name="Podicherti R."/>
            <person name="Tsui H.-C.T."/>
            <person name="Winkler M.E."/>
        </authorList>
    </citation>
    <scope>NUCLEOTIDE SEQUENCE</scope>
</reference>
<organism evidence="2">
    <name type="scientific">marine metagenome</name>
    <dbReference type="NCBI Taxonomy" id="408172"/>
    <lineage>
        <taxon>unclassified sequences</taxon>
        <taxon>metagenomes</taxon>
        <taxon>ecological metagenomes</taxon>
    </lineage>
</organism>
<evidence type="ECO:0000313" key="2">
    <source>
        <dbReference type="EMBL" id="SVA55749.1"/>
    </source>
</evidence>
<dbReference type="PANTHER" id="PTHR34236:SF1">
    <property type="entry name" value="DIMETHYL SULFOXIDE REDUCTASE TRANSCRIPTIONAL ACTIVATOR"/>
    <property type="match status" value="1"/>
</dbReference>
<name>A0A381WTA3_9ZZZZ</name>
<evidence type="ECO:0000259" key="1">
    <source>
        <dbReference type="Pfam" id="PF04967"/>
    </source>
</evidence>
<accession>A0A381WTA3</accession>
<protein>
    <recommendedName>
        <fullName evidence="1">HTH bat-type domain-containing protein</fullName>
    </recommendedName>
</protein>
<dbReference type="Pfam" id="PF04967">
    <property type="entry name" value="HTH_10"/>
    <property type="match status" value="1"/>
</dbReference>
<sequence length="214" mass="23464">MRAVRIECGFDTIENDPRAQASLACISWDFRSVLDIDDGNLRLLVECITTGHPCPPPGVSVDGVTMIQILETWRTQNLTHHLVVIEFDSDFVGSFFHSNELAIVAGTNLTKNGLILQVVGKQTAIMEFLNAIRASIKVDRVTTGKGGEGMVESGPSIQQYRVIKAAFDSGWYDVPKGISIRDLADKLELSKSTVAEQLVRAENNIVGSFLDNSR</sequence>
<dbReference type="PANTHER" id="PTHR34236">
    <property type="entry name" value="DIMETHYL SULFOXIDE REDUCTASE TRANSCRIPTIONAL ACTIVATOR"/>
    <property type="match status" value="1"/>
</dbReference>
<dbReference type="EMBL" id="UINC01012817">
    <property type="protein sequence ID" value="SVA55749.1"/>
    <property type="molecule type" value="Genomic_DNA"/>
</dbReference>
<dbReference type="AlphaFoldDB" id="A0A381WTA3"/>